<accession>A0A0J7J7S4</accession>
<dbReference type="NCBIfam" id="TIGR00878">
    <property type="entry name" value="purM"/>
    <property type="match status" value="1"/>
</dbReference>
<evidence type="ECO:0000256" key="4">
    <source>
        <dbReference type="ARBA" id="ARBA00020367"/>
    </source>
</evidence>
<dbReference type="FunFam" id="3.90.650.10:FF:000001">
    <property type="entry name" value="Phosphoribosylformylglycinamidine cyclo-ligase"/>
    <property type="match status" value="1"/>
</dbReference>
<keyword evidence="13" id="KW-0963">Cytoplasm</keyword>
<keyword evidence="8 13" id="KW-0067">ATP-binding</keyword>
<proteinExistence type="inferred from homology"/>
<protein>
    <recommendedName>
        <fullName evidence="4 13">Phosphoribosylformylglycinamidine cyclo-ligase</fullName>
        <ecNumber evidence="3 13">6.3.3.1</ecNumber>
    </recommendedName>
    <alternativeName>
        <fullName evidence="10 13">AIR synthase</fullName>
    </alternativeName>
    <alternativeName>
        <fullName evidence="11 13">AIRS</fullName>
    </alternativeName>
    <alternativeName>
        <fullName evidence="9 13">Phosphoribosyl-aminoimidazole synthetase</fullName>
    </alternativeName>
</protein>
<comment type="similarity">
    <text evidence="2 13">Belongs to the AIR synthase family.</text>
</comment>
<dbReference type="InterPro" id="IPR004733">
    <property type="entry name" value="PurM_cligase"/>
</dbReference>
<dbReference type="GO" id="GO:0004641">
    <property type="term" value="F:phosphoribosylformylglycinamidine cyclo-ligase activity"/>
    <property type="evidence" value="ECO:0007669"/>
    <property type="project" value="UniProtKB-UniRule"/>
</dbReference>
<comment type="catalytic activity">
    <reaction evidence="12 13">
        <text>2-formamido-N(1)-(5-O-phospho-beta-D-ribosyl)acetamidine + ATP = 5-amino-1-(5-phospho-beta-D-ribosyl)imidazole + ADP + phosphate + H(+)</text>
        <dbReference type="Rhea" id="RHEA:23032"/>
        <dbReference type="ChEBI" id="CHEBI:15378"/>
        <dbReference type="ChEBI" id="CHEBI:30616"/>
        <dbReference type="ChEBI" id="CHEBI:43474"/>
        <dbReference type="ChEBI" id="CHEBI:137981"/>
        <dbReference type="ChEBI" id="CHEBI:147287"/>
        <dbReference type="ChEBI" id="CHEBI:456216"/>
        <dbReference type="EC" id="6.3.3.1"/>
    </reaction>
</comment>
<dbReference type="SUPFAM" id="SSF56042">
    <property type="entry name" value="PurM C-terminal domain-like"/>
    <property type="match status" value="1"/>
</dbReference>
<dbReference type="GO" id="GO:0004637">
    <property type="term" value="F:phosphoribosylamine-glycine ligase activity"/>
    <property type="evidence" value="ECO:0007669"/>
    <property type="project" value="TreeGrafter"/>
</dbReference>
<evidence type="ECO:0000256" key="7">
    <source>
        <dbReference type="ARBA" id="ARBA00022755"/>
    </source>
</evidence>
<evidence type="ECO:0000256" key="8">
    <source>
        <dbReference type="ARBA" id="ARBA00022840"/>
    </source>
</evidence>
<keyword evidence="6 13" id="KW-0547">Nucleotide-binding</keyword>
<dbReference type="PANTHER" id="PTHR10520">
    <property type="entry name" value="TRIFUNCTIONAL PURINE BIOSYNTHETIC PROTEIN ADENOSINE-3-RELATED"/>
    <property type="match status" value="1"/>
</dbReference>
<keyword evidence="7 13" id="KW-0658">Purine biosynthesis</keyword>
<evidence type="ECO:0000256" key="5">
    <source>
        <dbReference type="ARBA" id="ARBA00022598"/>
    </source>
</evidence>
<dbReference type="FunFam" id="3.30.1330.10:FF:000001">
    <property type="entry name" value="Phosphoribosylformylglycinamidine cyclo-ligase"/>
    <property type="match status" value="1"/>
</dbReference>
<dbReference type="InterPro" id="IPR036676">
    <property type="entry name" value="PurM-like_C_sf"/>
</dbReference>
<dbReference type="UniPathway" id="UPA00074">
    <property type="reaction ID" value="UER00129"/>
</dbReference>
<dbReference type="InterPro" id="IPR016188">
    <property type="entry name" value="PurM-like_N"/>
</dbReference>
<keyword evidence="5 13" id="KW-0436">Ligase</keyword>
<evidence type="ECO:0000256" key="1">
    <source>
        <dbReference type="ARBA" id="ARBA00004686"/>
    </source>
</evidence>
<comment type="caution">
    <text evidence="16">The sequence shown here is derived from an EMBL/GenBank/DDBJ whole genome shotgun (WGS) entry which is preliminary data.</text>
</comment>
<dbReference type="PATRIC" id="fig|1658765.3.peg.130"/>
<sequence length="393" mass="41598">MPHGVSSSPGFQKSNLQLERHTAPVKIRRLTHWPTVKYTMSEQKPSLTYRDAGVDIDAGNELVSRIKDTAARTRRPEVLGGLGGFGAMVSIPVGYNEPVLVSGTDGVGTKLRLAMQLDKHDSIGIDLVAMCVNDLVVGGAEPLFFLDYYATGKLNVDVAAQVVAGIGEGCEQAGCALVGGETAEMPGMYEGDDYDLAGFCVGVAERSEIIDGSRVQPGDVLIAMGSSGPHSNGYSLIRKILEVSGADLNQPMGDTTLADALMAPTRIYVKNLLQLIREVDVRALSHITGGGLPENIPRVLPNGTVAAIDTASWTLPPVFQWLKDNGGVASEEMYRTFNCGIGMIVCVPANQKDLALDTLNALGENAWQVGIMERGGSEGADPSVRYAPGLLSA</sequence>
<dbReference type="Pfam" id="PF00586">
    <property type="entry name" value="AIRS"/>
    <property type="match status" value="1"/>
</dbReference>
<comment type="pathway">
    <text evidence="1 13">Purine metabolism; IMP biosynthesis via de novo pathway; 5-amino-1-(5-phospho-D-ribosyl)imidazole from N(2)-formyl-N(1)-(5-phospho-D-ribosyl)glycinamide: step 2/2.</text>
</comment>
<evidence type="ECO:0000259" key="14">
    <source>
        <dbReference type="Pfam" id="PF00586"/>
    </source>
</evidence>
<evidence type="ECO:0000256" key="6">
    <source>
        <dbReference type="ARBA" id="ARBA00022741"/>
    </source>
</evidence>
<dbReference type="HAMAP" id="MF_00741">
    <property type="entry name" value="AIRS"/>
    <property type="match status" value="1"/>
</dbReference>
<dbReference type="Gene3D" id="3.30.1330.10">
    <property type="entry name" value="PurM-like, N-terminal domain"/>
    <property type="match status" value="1"/>
</dbReference>
<dbReference type="GO" id="GO:0046084">
    <property type="term" value="P:adenine biosynthetic process"/>
    <property type="evidence" value="ECO:0007669"/>
    <property type="project" value="TreeGrafter"/>
</dbReference>
<evidence type="ECO:0000256" key="9">
    <source>
        <dbReference type="ARBA" id="ARBA00031908"/>
    </source>
</evidence>
<dbReference type="InterPro" id="IPR036921">
    <property type="entry name" value="PurM-like_N_sf"/>
</dbReference>
<dbReference type="Gene3D" id="3.90.650.10">
    <property type="entry name" value="PurM-like C-terminal domain"/>
    <property type="match status" value="1"/>
</dbReference>
<feature type="domain" description="PurM-like C-terminal" evidence="15">
    <location>
        <begin position="216"/>
        <end position="378"/>
    </location>
</feature>
<evidence type="ECO:0000256" key="13">
    <source>
        <dbReference type="HAMAP-Rule" id="MF_00741"/>
    </source>
</evidence>
<dbReference type="STRING" id="1658765.Msub_10134"/>
<dbReference type="Proteomes" id="UP000036102">
    <property type="component" value="Unassembled WGS sequence"/>
</dbReference>
<gene>
    <name evidence="13" type="primary">purM</name>
    <name evidence="16" type="ORF">Msub_10134</name>
</gene>
<dbReference type="GO" id="GO:0005524">
    <property type="term" value="F:ATP binding"/>
    <property type="evidence" value="ECO:0007669"/>
    <property type="project" value="UniProtKB-KW"/>
</dbReference>
<feature type="domain" description="PurM-like N-terminal" evidence="14">
    <location>
        <begin position="99"/>
        <end position="204"/>
    </location>
</feature>
<evidence type="ECO:0000256" key="10">
    <source>
        <dbReference type="ARBA" id="ARBA00032931"/>
    </source>
</evidence>
<organism evidence="16 17">
    <name type="scientific">Marinobacter subterrani</name>
    <dbReference type="NCBI Taxonomy" id="1658765"/>
    <lineage>
        <taxon>Bacteria</taxon>
        <taxon>Pseudomonadati</taxon>
        <taxon>Pseudomonadota</taxon>
        <taxon>Gammaproteobacteria</taxon>
        <taxon>Pseudomonadales</taxon>
        <taxon>Marinobacteraceae</taxon>
        <taxon>Marinobacter</taxon>
    </lineage>
</organism>
<evidence type="ECO:0000256" key="3">
    <source>
        <dbReference type="ARBA" id="ARBA00013047"/>
    </source>
</evidence>
<dbReference type="GO" id="GO:0005829">
    <property type="term" value="C:cytosol"/>
    <property type="evidence" value="ECO:0007669"/>
    <property type="project" value="TreeGrafter"/>
</dbReference>
<evidence type="ECO:0000256" key="11">
    <source>
        <dbReference type="ARBA" id="ARBA00033093"/>
    </source>
</evidence>
<dbReference type="AlphaFoldDB" id="A0A0J7J7S4"/>
<name>A0A0J7J7S4_9GAMM</name>
<dbReference type="Pfam" id="PF02769">
    <property type="entry name" value="AIRS_C"/>
    <property type="match status" value="1"/>
</dbReference>
<dbReference type="CDD" id="cd02196">
    <property type="entry name" value="PurM"/>
    <property type="match status" value="1"/>
</dbReference>
<evidence type="ECO:0000313" key="17">
    <source>
        <dbReference type="Proteomes" id="UP000036102"/>
    </source>
</evidence>
<evidence type="ECO:0000256" key="2">
    <source>
        <dbReference type="ARBA" id="ARBA00010280"/>
    </source>
</evidence>
<comment type="subcellular location">
    <subcellularLocation>
        <location evidence="13">Cytoplasm</location>
    </subcellularLocation>
</comment>
<keyword evidence="17" id="KW-1185">Reference proteome</keyword>
<dbReference type="EC" id="6.3.3.1" evidence="3 13"/>
<dbReference type="InterPro" id="IPR010918">
    <property type="entry name" value="PurM-like_C_dom"/>
</dbReference>
<dbReference type="EMBL" id="LFBU01000001">
    <property type="protein sequence ID" value="KMQ73966.1"/>
    <property type="molecule type" value="Genomic_DNA"/>
</dbReference>
<dbReference type="GO" id="GO:0006189">
    <property type="term" value="P:'de novo' IMP biosynthetic process"/>
    <property type="evidence" value="ECO:0007669"/>
    <property type="project" value="UniProtKB-UniRule"/>
</dbReference>
<evidence type="ECO:0000313" key="16">
    <source>
        <dbReference type="EMBL" id="KMQ73966.1"/>
    </source>
</evidence>
<reference evidence="16 17" key="1">
    <citation type="submission" date="2015-06" db="EMBL/GenBank/DDBJ databases">
        <title>Marinobacter subterrani, a genetically tractable neutrophilic iron-oxidizing strain isolated from the Soudan Iron Mine.</title>
        <authorList>
            <person name="Bonis B.M."/>
            <person name="Gralnick J.A."/>
        </authorList>
    </citation>
    <scope>NUCLEOTIDE SEQUENCE [LARGE SCALE GENOMIC DNA]</scope>
    <source>
        <strain evidence="16 17">JG233</strain>
    </source>
</reference>
<evidence type="ECO:0000256" key="12">
    <source>
        <dbReference type="ARBA" id="ARBA00049057"/>
    </source>
</evidence>
<evidence type="ECO:0000259" key="15">
    <source>
        <dbReference type="Pfam" id="PF02769"/>
    </source>
</evidence>
<dbReference type="PANTHER" id="PTHR10520:SF12">
    <property type="entry name" value="TRIFUNCTIONAL PURINE BIOSYNTHETIC PROTEIN ADENOSINE-3"/>
    <property type="match status" value="1"/>
</dbReference>
<dbReference type="SUPFAM" id="SSF55326">
    <property type="entry name" value="PurM N-terminal domain-like"/>
    <property type="match status" value="1"/>
</dbReference>